<evidence type="ECO:0000259" key="6">
    <source>
        <dbReference type="Pfam" id="PF07980"/>
    </source>
</evidence>
<protein>
    <submittedName>
        <fullName evidence="8">SusD-like protein P2</fullName>
    </submittedName>
</protein>
<keyword evidence="4" id="KW-0472">Membrane</keyword>
<accession>A0A916NCA7</accession>
<dbReference type="InterPro" id="IPR033985">
    <property type="entry name" value="SusD-like_N"/>
</dbReference>
<name>A0A916NCA7_9BACT</name>
<dbReference type="Gene3D" id="1.25.40.390">
    <property type="match status" value="1"/>
</dbReference>
<dbReference type="InterPro" id="IPR011990">
    <property type="entry name" value="TPR-like_helical_dom_sf"/>
</dbReference>
<reference evidence="8" key="1">
    <citation type="submission" date="2021-04" db="EMBL/GenBank/DDBJ databases">
        <authorList>
            <person name="Rodrigo-Torres L."/>
            <person name="Arahal R. D."/>
            <person name="Lucena T."/>
        </authorList>
    </citation>
    <scope>NUCLEOTIDE SEQUENCE</scope>
    <source>
        <strain evidence="8">CECT 9275</strain>
    </source>
</reference>
<evidence type="ECO:0000256" key="4">
    <source>
        <dbReference type="ARBA" id="ARBA00023136"/>
    </source>
</evidence>
<evidence type="ECO:0000256" key="3">
    <source>
        <dbReference type="ARBA" id="ARBA00022729"/>
    </source>
</evidence>
<evidence type="ECO:0000256" key="2">
    <source>
        <dbReference type="ARBA" id="ARBA00006275"/>
    </source>
</evidence>
<dbReference type="Proteomes" id="UP000680038">
    <property type="component" value="Unassembled WGS sequence"/>
</dbReference>
<evidence type="ECO:0000313" key="8">
    <source>
        <dbReference type="EMBL" id="CAG5003264.1"/>
    </source>
</evidence>
<dbReference type="Pfam" id="PF14322">
    <property type="entry name" value="SusD-like_3"/>
    <property type="match status" value="1"/>
</dbReference>
<dbReference type="AlphaFoldDB" id="A0A916NCA7"/>
<dbReference type="GO" id="GO:0009279">
    <property type="term" value="C:cell outer membrane"/>
    <property type="evidence" value="ECO:0007669"/>
    <property type="project" value="UniProtKB-SubCell"/>
</dbReference>
<keyword evidence="3" id="KW-0732">Signal</keyword>
<dbReference type="SUPFAM" id="SSF48452">
    <property type="entry name" value="TPR-like"/>
    <property type="match status" value="1"/>
</dbReference>
<comment type="similarity">
    <text evidence="2">Belongs to the SusD family.</text>
</comment>
<feature type="domain" description="RagB/SusD" evidence="6">
    <location>
        <begin position="348"/>
        <end position="502"/>
    </location>
</feature>
<sequence>MIMKKYSLILGFISALTLLSSCEKQLDKVNPNAVTSENYFKTSKELEKGVNAAYTTLNGSYLVGNCYIWLHDLRSDDFVGTTLADDRGEILRGTHGVNNSYIERVWKGFYIVIHRANVVINNTVENDPDDSGNQLKNRVVAEAKFLRAFSYFELASLWGGVPLITKPVSDFSGFVARSTQKAIYEAAIADLKEAAGVLPASYGAADNGRATQGAANALLGRIYMQMNDYANAKMYLEKVRTSNLYSLVGNSNENFQEETEFNKESVFEVVFSPNPSAAEDEGDDYAQGLYRESTNGTRQYDMNTGNGVVLPAPGLKAGFEKDDIRKKTAIYEVGDTWAGGLMTQESWKKYTLSYKNAMPGNVASGINRRLIRYAEVLLMLAECENETGNLPGAIARLNEVRSRADLKAAKLSLYPTAAFPCNTPDEVLKAVMHEKKVELAGEQVRNRDIIRWRAAGKLALLGGEPISYFQASKHGLLPIPQSEIDRNIALGSAGVPAQNPGY</sequence>
<dbReference type="PROSITE" id="PS51257">
    <property type="entry name" value="PROKAR_LIPOPROTEIN"/>
    <property type="match status" value="1"/>
</dbReference>
<dbReference type="EMBL" id="CAJRAF010000002">
    <property type="protein sequence ID" value="CAG5003264.1"/>
    <property type="molecule type" value="Genomic_DNA"/>
</dbReference>
<evidence type="ECO:0000256" key="5">
    <source>
        <dbReference type="ARBA" id="ARBA00023237"/>
    </source>
</evidence>
<evidence type="ECO:0000259" key="7">
    <source>
        <dbReference type="Pfam" id="PF14322"/>
    </source>
</evidence>
<evidence type="ECO:0000313" key="9">
    <source>
        <dbReference type="Proteomes" id="UP000680038"/>
    </source>
</evidence>
<keyword evidence="5" id="KW-0998">Cell outer membrane</keyword>
<feature type="domain" description="SusD-like N-terminal" evidence="7">
    <location>
        <begin position="98"/>
        <end position="224"/>
    </location>
</feature>
<dbReference type="InterPro" id="IPR012944">
    <property type="entry name" value="SusD_RagB_dom"/>
</dbReference>
<proteinExistence type="inferred from homology"/>
<gene>
    <name evidence="8" type="ORF">DYBT9275_03115</name>
</gene>
<organism evidence="8 9">
    <name type="scientific">Dyadobacter helix</name>
    <dbReference type="NCBI Taxonomy" id="2822344"/>
    <lineage>
        <taxon>Bacteria</taxon>
        <taxon>Pseudomonadati</taxon>
        <taxon>Bacteroidota</taxon>
        <taxon>Cytophagia</taxon>
        <taxon>Cytophagales</taxon>
        <taxon>Spirosomataceae</taxon>
        <taxon>Dyadobacter</taxon>
    </lineage>
</organism>
<evidence type="ECO:0000256" key="1">
    <source>
        <dbReference type="ARBA" id="ARBA00004442"/>
    </source>
</evidence>
<dbReference type="Pfam" id="PF07980">
    <property type="entry name" value="SusD_RagB"/>
    <property type="match status" value="1"/>
</dbReference>
<dbReference type="CDD" id="cd08977">
    <property type="entry name" value="SusD"/>
    <property type="match status" value="1"/>
</dbReference>
<comment type="subcellular location">
    <subcellularLocation>
        <location evidence="1">Cell outer membrane</location>
    </subcellularLocation>
</comment>
<keyword evidence="9" id="KW-1185">Reference proteome</keyword>
<comment type="caution">
    <text evidence="8">The sequence shown here is derived from an EMBL/GenBank/DDBJ whole genome shotgun (WGS) entry which is preliminary data.</text>
</comment>